<evidence type="ECO:0000256" key="6">
    <source>
        <dbReference type="ARBA" id="ARBA00023175"/>
    </source>
</evidence>
<keyword evidence="5 8" id="KW-0518">Myosin</keyword>
<feature type="binding site" evidence="8">
    <location>
        <begin position="182"/>
        <end position="189"/>
    </location>
    <ligand>
        <name>ATP</name>
        <dbReference type="ChEBI" id="CHEBI:30616"/>
    </ligand>
</feature>
<dbReference type="GO" id="GO:0000146">
    <property type="term" value="F:microfilament motor activity"/>
    <property type="evidence" value="ECO:0007669"/>
    <property type="project" value="TreeGrafter"/>
</dbReference>
<feature type="compositionally biased region" description="Polar residues" evidence="10">
    <location>
        <begin position="209"/>
        <end position="223"/>
    </location>
</feature>
<dbReference type="PROSITE" id="PS50096">
    <property type="entry name" value="IQ"/>
    <property type="match status" value="6"/>
</dbReference>
<dbReference type="Gene3D" id="1.20.1170.10">
    <property type="match status" value="1"/>
</dbReference>
<keyword evidence="6 8" id="KW-0505">Motor protein</keyword>
<dbReference type="SMART" id="SM00242">
    <property type="entry name" value="MYSc"/>
    <property type="match status" value="1"/>
</dbReference>
<evidence type="ECO:0000256" key="4">
    <source>
        <dbReference type="ARBA" id="ARBA00023054"/>
    </source>
</evidence>
<comment type="similarity">
    <text evidence="1 8">Belongs to the TRAFAC class myosin-kinesin ATPase superfamily. Myosin family.</text>
</comment>
<evidence type="ECO:0000256" key="5">
    <source>
        <dbReference type="ARBA" id="ARBA00023123"/>
    </source>
</evidence>
<evidence type="ECO:0000256" key="3">
    <source>
        <dbReference type="ARBA" id="ARBA00022840"/>
    </source>
</evidence>
<dbReference type="GO" id="GO:0005524">
    <property type="term" value="F:ATP binding"/>
    <property type="evidence" value="ECO:0007669"/>
    <property type="project" value="UniProtKB-UniRule"/>
</dbReference>
<reference evidence="13 14" key="1">
    <citation type="submission" date="2016-07" db="EMBL/GenBank/DDBJ databases">
        <title>Pervasive Adenine N6-methylation of Active Genes in Fungi.</title>
        <authorList>
            <consortium name="DOE Joint Genome Institute"/>
            <person name="Mondo S.J."/>
            <person name="Dannebaum R.O."/>
            <person name="Kuo R.C."/>
            <person name="Labutti K."/>
            <person name="Haridas S."/>
            <person name="Kuo A."/>
            <person name="Salamov A."/>
            <person name="Ahrendt S.R."/>
            <person name="Lipzen A."/>
            <person name="Sullivan W."/>
            <person name="Andreopoulos W.B."/>
            <person name="Clum A."/>
            <person name="Lindquist E."/>
            <person name="Daum C."/>
            <person name="Ramamoorthy G.K."/>
            <person name="Gryganskyi A."/>
            <person name="Culley D."/>
            <person name="Magnuson J.K."/>
            <person name="James T.Y."/>
            <person name="O'Malley M.A."/>
            <person name="Stajich J.E."/>
            <person name="Spatafora J.W."/>
            <person name="Visel A."/>
            <person name="Grigoriev I.V."/>
        </authorList>
    </citation>
    <scope>NUCLEOTIDE SEQUENCE [LARGE SCALE GENOMIC DNA]</scope>
    <source>
        <strain evidence="13 14">PL171</strain>
    </source>
</reference>
<dbReference type="STRING" id="765915.A0A1Y2H9N9"/>
<dbReference type="FunFam" id="1.10.10.820:FF:000001">
    <property type="entry name" value="Myosin heavy chain"/>
    <property type="match status" value="1"/>
</dbReference>
<dbReference type="OrthoDB" id="6108017at2759"/>
<dbReference type="InterPro" id="IPR036103">
    <property type="entry name" value="MYSc_Myo5"/>
</dbReference>
<evidence type="ECO:0000259" key="12">
    <source>
        <dbReference type="PROSITE" id="PS51456"/>
    </source>
</evidence>
<evidence type="ECO:0000256" key="2">
    <source>
        <dbReference type="ARBA" id="ARBA00022741"/>
    </source>
</evidence>
<feature type="domain" description="Dilute" evidence="11">
    <location>
        <begin position="1396"/>
        <end position="1679"/>
    </location>
</feature>
<feature type="region of interest" description="Disordered" evidence="10">
    <location>
        <begin position="209"/>
        <end position="228"/>
    </location>
</feature>
<dbReference type="Proteomes" id="UP000193411">
    <property type="component" value="Unassembled WGS sequence"/>
</dbReference>
<dbReference type="Gene3D" id="1.10.10.820">
    <property type="match status" value="1"/>
</dbReference>
<feature type="coiled-coil region" evidence="9">
    <location>
        <begin position="973"/>
        <end position="1007"/>
    </location>
</feature>
<dbReference type="GO" id="GO:0016787">
    <property type="term" value="F:hydrolase activity"/>
    <property type="evidence" value="ECO:0007669"/>
    <property type="project" value="UniProtKB-KW"/>
</dbReference>
<dbReference type="Gene3D" id="1.20.5.190">
    <property type="match status" value="3"/>
</dbReference>
<dbReference type="GO" id="GO:0005737">
    <property type="term" value="C:cytoplasm"/>
    <property type="evidence" value="ECO:0007669"/>
    <property type="project" value="TreeGrafter"/>
</dbReference>
<feature type="coiled-coil region" evidence="9">
    <location>
        <begin position="1053"/>
        <end position="1087"/>
    </location>
</feature>
<evidence type="ECO:0000256" key="10">
    <source>
        <dbReference type="SAM" id="MobiDB-lite"/>
    </source>
</evidence>
<dbReference type="GO" id="GO:0051015">
    <property type="term" value="F:actin filament binding"/>
    <property type="evidence" value="ECO:0007669"/>
    <property type="project" value="TreeGrafter"/>
</dbReference>
<dbReference type="SUPFAM" id="SSF50084">
    <property type="entry name" value="Myosin S1 fragment, N-terminal domain"/>
    <property type="match status" value="1"/>
</dbReference>
<dbReference type="InterPro" id="IPR002710">
    <property type="entry name" value="Dilute_dom"/>
</dbReference>
<keyword evidence="7 8" id="KW-0009">Actin-binding</keyword>
<comment type="caution">
    <text evidence="13">The sequence shown here is derived from an EMBL/GenBank/DDBJ whole genome shotgun (WGS) entry which is preliminary data.</text>
</comment>
<dbReference type="InterPro" id="IPR036961">
    <property type="entry name" value="Kinesin_motor_dom_sf"/>
</dbReference>
<sequence>MATANANAVANLDSTLALYSKGTRVWVPDDLDGWLGATVASMQRTGDSIAVTVVTERGKELTVSTTVAKVTATKDNYELPPLRNPPMLEGIEDLTNLSYLHEPAVLHNIRTRYSQHNIYTYSGIVLIAMNPFQRVQLYTPDVVRAYSGKRRGELEPHLFAVAEDAFRGMIRDKRNQSIIVSGESGAGKTVSAKYIMRYFATADASDSGASQQELTADELTSPSMGGADQGMSEVETQVLATNPIMESFGNAKTTRNDNSSRFGKYIELLFDTKYKIIGARVRTYLLERSRVVYQPETERNYHIFYQLVAGAPAAEKKELGLTQSHSYFHYLNQGGGSGTVPGVDDAQEFEITQRALSTIGVSVSVQWKIFRLLAAILHLGNMQIQNLRSDEAYIPDDEPSLVQAAKLLSVSPAEFKKWLVKKQINTRFEKIVSAVNATQANTIRDSVAKFLYAGLFEWLVDKTNESLCPTSVAESFSRFIGVLDIYGFEHFRKNSFEQFCINYANEKLQQEFTQHVFKLEQDEYVKEQIQWSFIDFNDNQPCIELIEGKLGILAILDEESRLPSGADKTLVEKLYTNFDKKHKFFSKPRFSNNSFIVHHFAHNVEYDAEGFLDKNKDTVPDELLAVFKASGFDFLTDVIDAHKVNKPAAGAPGAVVTSASTSPGVAANRNKAVKQTLGSVFKQSLVQLMETINSTNVSYIRCIKSNSEKKPFHFEPQMVLSQLRACGVLETIRISTAGYPGRWSFDEFVERYYLLLHSSQWGGFKDIRGLCSKLLTAKIPDQDKYQIGLTKIFFRAGQLAYLEKLRSERLNACVVMVQKNMRCWLARKKYLRLRKATILVQSRVRGYLARKKTLAIRQTLAVTKIQAHWRRWVAVRRYNKTREAIIKIQCAWRGYVARKALLALRKERAALKIQSAYRGYVERKAYRQARRRVVLAQSCIRRYLAKKELKQLKLEARSVNHFKEISYRLENKVVELTQTLDTKEKMVKSLNDTVKALEAQVRTWKEKYEGVLGVQQKLQDQLNETGGATREIEALTGANKGLTSQLNAANDVIKSKDTEIGGLTEQIAKLKEDLAKKQKELSTAASAVAAAPAATASPLSVQTSGLSGLAAVAAAAAAAAGVALPASAMPQQQPQTAPVHVPQPTPYSPRPAKQLTQQEMLIMESTQINALRQEIAALKSELASEKQRRESLMQQDEHNRRPSVDTMTTDMVWRQVTPIGPEAAGSSSSGYSGAAAPSAINFSAAAHAGNGPSPAVKAMRKLRRFSSHEIWNDEMRQMLHVDENSLMHGSMSVLGGAGAGRGGPGSTAESVNGAHASGRTSPPRTVEEALMEQEHTFSLLQDPKLESEIVDGLVRNLVIPKHATQDSSRRQIVFPAHVIGLFAIKLWQHGMNSNMQSFFKAVAQAIDDRCTYSNYDDEVVCFWLSNLAELESILKSASASASAAGAAAAAQRRTSIYMEGERILSKTRAEMEKLFLNLYVQWHRIVKKRLTKFIIPCVIENQSLPGFVSKDSASLFKKFVSTQQSYTIENLLDAVSGIWRVMKYYYLDDGMIRVTMSELFKMIGVTAFNHLIMRKNFATWKRGMQIQYNVSRLTEWCSQHSLPEAALHLERLMQAAKLLQLNKATPANIELYIEDLFDVCFLLSPTQISKLMSIYTVADFENPISPDILRAVASRSVSSDKQDLLLLEATSDTDTTWFVRPEPRKLLGVEKYLPQELELEMPRTILLFKFA</sequence>
<feature type="region of interest" description="Disordered" evidence="10">
    <location>
        <begin position="1295"/>
        <end position="1324"/>
    </location>
</feature>
<feature type="domain" description="Myosin motor" evidence="12">
    <location>
        <begin position="89"/>
        <end position="807"/>
    </location>
</feature>
<dbReference type="InterPro" id="IPR000048">
    <property type="entry name" value="IQ_motif_EF-hand-BS"/>
</dbReference>
<dbReference type="InterPro" id="IPR027417">
    <property type="entry name" value="P-loop_NTPase"/>
</dbReference>
<dbReference type="InterPro" id="IPR001609">
    <property type="entry name" value="Myosin_head_motor_dom-like"/>
</dbReference>
<evidence type="ECO:0000313" key="13">
    <source>
        <dbReference type="EMBL" id="ORZ30724.1"/>
    </source>
</evidence>
<evidence type="ECO:0000313" key="14">
    <source>
        <dbReference type="Proteomes" id="UP000193411"/>
    </source>
</evidence>
<dbReference type="GO" id="GO:0016459">
    <property type="term" value="C:myosin complex"/>
    <property type="evidence" value="ECO:0007669"/>
    <property type="project" value="UniProtKB-KW"/>
</dbReference>
<evidence type="ECO:0000256" key="9">
    <source>
        <dbReference type="SAM" id="Coils"/>
    </source>
</evidence>
<feature type="compositionally biased region" description="Gly residues" evidence="10">
    <location>
        <begin position="1295"/>
        <end position="1305"/>
    </location>
</feature>
<dbReference type="Gene3D" id="1.20.120.720">
    <property type="entry name" value="Myosin VI head, motor domain, U50 subdomain"/>
    <property type="match status" value="1"/>
</dbReference>
<dbReference type="PROSITE" id="PS51456">
    <property type="entry name" value="MYOSIN_MOTOR"/>
    <property type="match status" value="1"/>
</dbReference>
<feature type="region of interest" description="Disordered" evidence="10">
    <location>
        <begin position="1129"/>
        <end position="1149"/>
    </location>
</feature>
<dbReference type="CDD" id="cd01380">
    <property type="entry name" value="MYSc_Myo5"/>
    <property type="match status" value="1"/>
</dbReference>
<dbReference type="Pfam" id="PF01843">
    <property type="entry name" value="DIL"/>
    <property type="match status" value="1"/>
</dbReference>
<accession>A0A1Y2H9N9</accession>
<feature type="coiled-coil region" evidence="9">
    <location>
        <begin position="1161"/>
        <end position="1195"/>
    </location>
</feature>
<dbReference type="Pfam" id="PF00063">
    <property type="entry name" value="Myosin_head"/>
    <property type="match status" value="1"/>
</dbReference>
<dbReference type="CDD" id="cd23767">
    <property type="entry name" value="IQCD"/>
    <property type="match status" value="2"/>
</dbReference>
<gene>
    <name evidence="13" type="ORF">BCR44DRAFT_48458</name>
</gene>
<name>A0A1Y2H9N9_9FUNG</name>
<evidence type="ECO:0000256" key="7">
    <source>
        <dbReference type="ARBA" id="ARBA00023203"/>
    </source>
</evidence>
<feature type="region of interest" description="Actin-binding" evidence="8">
    <location>
        <begin position="685"/>
        <end position="707"/>
    </location>
</feature>
<keyword evidence="4 9" id="KW-0175">Coiled coil</keyword>
<evidence type="ECO:0000256" key="8">
    <source>
        <dbReference type="PROSITE-ProRule" id="PRU00782"/>
    </source>
</evidence>
<dbReference type="PANTHER" id="PTHR13140">
    <property type="entry name" value="MYOSIN"/>
    <property type="match status" value="1"/>
</dbReference>
<proteinExistence type="inferred from homology"/>
<dbReference type="PANTHER" id="PTHR13140:SF706">
    <property type="entry name" value="DILUTE CLASS UNCONVENTIONAL MYOSIN, ISOFORM C"/>
    <property type="match status" value="1"/>
</dbReference>
<dbReference type="Pfam" id="PF00612">
    <property type="entry name" value="IQ"/>
    <property type="match status" value="5"/>
</dbReference>
<organism evidence="13 14">
    <name type="scientific">Catenaria anguillulae PL171</name>
    <dbReference type="NCBI Taxonomy" id="765915"/>
    <lineage>
        <taxon>Eukaryota</taxon>
        <taxon>Fungi</taxon>
        <taxon>Fungi incertae sedis</taxon>
        <taxon>Blastocladiomycota</taxon>
        <taxon>Blastocladiomycetes</taxon>
        <taxon>Blastocladiales</taxon>
        <taxon>Catenariaceae</taxon>
        <taxon>Catenaria</taxon>
    </lineage>
</organism>
<dbReference type="Gene3D" id="6.20.240.20">
    <property type="match status" value="1"/>
</dbReference>
<dbReference type="Gene3D" id="3.40.850.10">
    <property type="entry name" value="Kinesin motor domain"/>
    <property type="match status" value="1"/>
</dbReference>
<dbReference type="SMART" id="SM00015">
    <property type="entry name" value="IQ"/>
    <property type="match status" value="6"/>
</dbReference>
<dbReference type="SUPFAM" id="SSF52540">
    <property type="entry name" value="P-loop containing nucleoside triphosphate hydrolases"/>
    <property type="match status" value="3"/>
</dbReference>
<dbReference type="GO" id="GO:0007015">
    <property type="term" value="P:actin filament organization"/>
    <property type="evidence" value="ECO:0007669"/>
    <property type="project" value="TreeGrafter"/>
</dbReference>
<dbReference type="Gene3D" id="1.20.58.530">
    <property type="match status" value="1"/>
</dbReference>
<dbReference type="PRINTS" id="PR00193">
    <property type="entry name" value="MYOSINHEAVY"/>
</dbReference>
<evidence type="ECO:0000256" key="1">
    <source>
        <dbReference type="ARBA" id="ARBA00008314"/>
    </source>
</evidence>
<keyword evidence="2 8" id="KW-0547">Nucleotide-binding</keyword>
<keyword evidence="3 8" id="KW-0067">ATP-binding</keyword>
<dbReference type="GO" id="GO:0016020">
    <property type="term" value="C:membrane"/>
    <property type="evidence" value="ECO:0007669"/>
    <property type="project" value="TreeGrafter"/>
</dbReference>
<evidence type="ECO:0000259" key="11">
    <source>
        <dbReference type="PROSITE" id="PS51126"/>
    </source>
</evidence>
<dbReference type="SMART" id="SM01132">
    <property type="entry name" value="DIL"/>
    <property type="match status" value="1"/>
</dbReference>
<dbReference type="EMBL" id="MCFL01000076">
    <property type="protein sequence ID" value="ORZ30724.1"/>
    <property type="molecule type" value="Genomic_DNA"/>
</dbReference>
<dbReference type="PROSITE" id="PS51126">
    <property type="entry name" value="DILUTE"/>
    <property type="match status" value="1"/>
</dbReference>
<keyword evidence="13" id="KW-0378">Hydrolase</keyword>
<protein>
    <submittedName>
        <fullName evidence="13">p-loop containing nucleoside triphosphate hydrolase protein</fullName>
    </submittedName>
</protein>
<keyword evidence="14" id="KW-1185">Reference proteome</keyword>